<dbReference type="Proteomes" id="UP000054481">
    <property type="component" value="Unassembled WGS sequence"/>
</dbReference>
<dbReference type="InterPro" id="IPR011707">
    <property type="entry name" value="Cu-oxidase-like_N"/>
</dbReference>
<evidence type="ECO:0000256" key="7">
    <source>
        <dbReference type="SAM" id="SignalP"/>
    </source>
</evidence>
<dbReference type="SUPFAM" id="SSF49503">
    <property type="entry name" value="Cupredoxins"/>
    <property type="match status" value="3"/>
</dbReference>
<evidence type="ECO:0000256" key="4">
    <source>
        <dbReference type="ARBA" id="ARBA00023002"/>
    </source>
</evidence>
<evidence type="ECO:0000259" key="9">
    <source>
        <dbReference type="Pfam" id="PF07731"/>
    </source>
</evidence>
<proteinExistence type="inferred from homology"/>
<dbReference type="InterPro" id="IPR045087">
    <property type="entry name" value="Cu-oxidase_fam"/>
</dbReference>
<keyword evidence="6" id="KW-0325">Glycoprotein</keyword>
<dbReference type="FunFam" id="2.60.40.420:FF:000021">
    <property type="entry name" value="Extracellular dihydrogeodin oxidase/laccase"/>
    <property type="match status" value="1"/>
</dbReference>
<dbReference type="CDD" id="cd13880">
    <property type="entry name" value="CuRO_2_MaLCC_like"/>
    <property type="match status" value="1"/>
</dbReference>
<feature type="domain" description="Plastocyanin-like" evidence="9">
    <location>
        <begin position="413"/>
        <end position="526"/>
    </location>
</feature>
<dbReference type="Pfam" id="PF00394">
    <property type="entry name" value="Cu-oxidase"/>
    <property type="match status" value="1"/>
</dbReference>
<feature type="domain" description="Plastocyanin-like" evidence="10">
    <location>
        <begin position="70"/>
        <end position="185"/>
    </location>
</feature>
<dbReference type="GO" id="GO:0005507">
    <property type="term" value="F:copper ion binding"/>
    <property type="evidence" value="ECO:0007669"/>
    <property type="project" value="InterPro"/>
</dbReference>
<reference evidence="11 12" key="1">
    <citation type="journal article" date="2014" name="Genome Biol. Evol.">
        <title>Comparative genomics and transcriptomics analyses reveal divergent lifestyle features of nematode endoparasitic fungus Hirsutella minnesotensis.</title>
        <authorList>
            <person name="Lai Y."/>
            <person name="Liu K."/>
            <person name="Zhang X."/>
            <person name="Zhang X."/>
            <person name="Li K."/>
            <person name="Wang N."/>
            <person name="Shu C."/>
            <person name="Wu Y."/>
            <person name="Wang C."/>
            <person name="Bushley K.E."/>
            <person name="Xiang M."/>
            <person name="Liu X."/>
        </authorList>
    </citation>
    <scope>NUCLEOTIDE SEQUENCE [LARGE SCALE GENOMIC DNA]</scope>
    <source>
        <strain evidence="11 12">3608</strain>
    </source>
</reference>
<keyword evidence="2" id="KW-0479">Metal-binding</keyword>
<dbReference type="InterPro" id="IPR008972">
    <property type="entry name" value="Cupredoxin"/>
</dbReference>
<keyword evidence="5" id="KW-0186">Copper</keyword>
<evidence type="ECO:0008006" key="13">
    <source>
        <dbReference type="Google" id="ProtNLM"/>
    </source>
</evidence>
<dbReference type="PANTHER" id="PTHR11709">
    <property type="entry name" value="MULTI-COPPER OXIDASE"/>
    <property type="match status" value="1"/>
</dbReference>
<evidence type="ECO:0000313" key="11">
    <source>
        <dbReference type="EMBL" id="KJZ74366.1"/>
    </source>
</evidence>
<dbReference type="OrthoDB" id="2121828at2759"/>
<evidence type="ECO:0000256" key="5">
    <source>
        <dbReference type="ARBA" id="ARBA00023008"/>
    </source>
</evidence>
<dbReference type="Pfam" id="PF07732">
    <property type="entry name" value="Cu-oxidase_3"/>
    <property type="match status" value="1"/>
</dbReference>
<evidence type="ECO:0000259" key="8">
    <source>
        <dbReference type="Pfam" id="PF00394"/>
    </source>
</evidence>
<keyword evidence="3" id="KW-0677">Repeat</keyword>
<evidence type="ECO:0000256" key="6">
    <source>
        <dbReference type="ARBA" id="ARBA00023180"/>
    </source>
</evidence>
<evidence type="ECO:0000313" key="12">
    <source>
        <dbReference type="Proteomes" id="UP000054481"/>
    </source>
</evidence>
<keyword evidence="12" id="KW-1185">Reference proteome</keyword>
<dbReference type="CDD" id="cd13901">
    <property type="entry name" value="CuRO_3_MaLCC_like"/>
    <property type="match status" value="1"/>
</dbReference>
<evidence type="ECO:0000256" key="1">
    <source>
        <dbReference type="ARBA" id="ARBA00010609"/>
    </source>
</evidence>
<evidence type="ECO:0000259" key="10">
    <source>
        <dbReference type="Pfam" id="PF07732"/>
    </source>
</evidence>
<feature type="chain" id="PRO_5002525968" description="Laccase-2" evidence="7">
    <location>
        <begin position="20"/>
        <end position="561"/>
    </location>
</feature>
<organism evidence="11 12">
    <name type="scientific">Hirsutella minnesotensis 3608</name>
    <dbReference type="NCBI Taxonomy" id="1043627"/>
    <lineage>
        <taxon>Eukaryota</taxon>
        <taxon>Fungi</taxon>
        <taxon>Dikarya</taxon>
        <taxon>Ascomycota</taxon>
        <taxon>Pezizomycotina</taxon>
        <taxon>Sordariomycetes</taxon>
        <taxon>Hypocreomycetidae</taxon>
        <taxon>Hypocreales</taxon>
        <taxon>Ophiocordycipitaceae</taxon>
        <taxon>Hirsutella</taxon>
    </lineage>
</organism>
<dbReference type="CDD" id="cd13854">
    <property type="entry name" value="CuRO_1_MaLCC_like"/>
    <property type="match status" value="1"/>
</dbReference>
<dbReference type="PANTHER" id="PTHR11709:SF502">
    <property type="entry name" value="MULTICOPPER OXIDASE"/>
    <property type="match status" value="1"/>
</dbReference>
<dbReference type="InterPro" id="IPR011706">
    <property type="entry name" value="Cu-oxidase_C"/>
</dbReference>
<sequence length="561" mass="61811">MVQLGAVVFSACLLRAASALVARGPQPAPGPCAGNSPSTRNEWCNYSIATDYSREAPDTGVTREYWLELTNVNVALDGVPRPAMAINGSIPGPTIFADWGDTVVVHVKNSLTTSNNGTSMHFHGIRQHFTNSNDGVVSVTQCPTPKGETVKYTWKATQYGSSWYHSHFGLQAWEGVFGGIVINGPATANYDVDLGPVFLNDWDHSTADELATAHKSALLPPIQANGLINGTNVFGNVGKRLNIRFEAGKSYRMRLINAALETHFKFMIDNHEMKVIAADFVPINPYTTNVLDLTMGQRYDIIVTANQAANGKNFWMRAVPQVLCTWLNGSGDNIKAIVHYDDKPDEPRTLPPLFLPGCDDDTSKLVPWVRADARSPDQTVSETAIILKKGQYFEWTLNNTSLKTEWGNPTASKVLAGNATFQREEAIIDLPTPNTMFYLVINNPLPNPHPIHLHGHDFFVLSQGLGWYLGNGLKMQNPPRRDTALLPSSGHLVIGFETDNPGVWLLHCHIGFHAVEGFALQFVERKSEIPALYDRERLDDGCKAWNTFQTTKGIMQDDSGI</sequence>
<dbReference type="Pfam" id="PF07731">
    <property type="entry name" value="Cu-oxidase_2"/>
    <property type="match status" value="1"/>
</dbReference>
<dbReference type="AlphaFoldDB" id="A0A0F7ZJG2"/>
<evidence type="ECO:0000256" key="2">
    <source>
        <dbReference type="ARBA" id="ARBA00022723"/>
    </source>
</evidence>
<feature type="signal peptide" evidence="7">
    <location>
        <begin position="1"/>
        <end position="19"/>
    </location>
</feature>
<dbReference type="Gene3D" id="2.60.40.420">
    <property type="entry name" value="Cupredoxins - blue copper proteins"/>
    <property type="match status" value="3"/>
</dbReference>
<protein>
    <recommendedName>
        <fullName evidence="13">Laccase-2</fullName>
    </recommendedName>
</protein>
<evidence type="ECO:0000256" key="3">
    <source>
        <dbReference type="ARBA" id="ARBA00022737"/>
    </source>
</evidence>
<name>A0A0F7ZJG2_9HYPO</name>
<dbReference type="GO" id="GO:0016491">
    <property type="term" value="F:oxidoreductase activity"/>
    <property type="evidence" value="ECO:0007669"/>
    <property type="project" value="UniProtKB-KW"/>
</dbReference>
<gene>
    <name evidence="11" type="ORF">HIM_06176</name>
</gene>
<accession>A0A0F7ZJG2</accession>
<keyword evidence="4" id="KW-0560">Oxidoreductase</keyword>
<dbReference type="FunFam" id="2.60.40.420:FF:000038">
    <property type="entry name" value="Extracellular dihydrogeodin oxidase/laccase"/>
    <property type="match status" value="1"/>
</dbReference>
<dbReference type="EMBL" id="KQ030526">
    <property type="protein sequence ID" value="KJZ74366.1"/>
    <property type="molecule type" value="Genomic_DNA"/>
</dbReference>
<dbReference type="InterPro" id="IPR001117">
    <property type="entry name" value="Cu-oxidase_2nd"/>
</dbReference>
<feature type="domain" description="Plastocyanin-like" evidence="8">
    <location>
        <begin position="196"/>
        <end position="318"/>
    </location>
</feature>
<comment type="similarity">
    <text evidence="1">Belongs to the multicopper oxidase family.</text>
</comment>
<keyword evidence="7" id="KW-0732">Signal</keyword>